<evidence type="ECO:0000313" key="3">
    <source>
        <dbReference type="Proteomes" id="UP000028933"/>
    </source>
</evidence>
<dbReference type="RefSeq" id="WP_024566035.1">
    <property type="nucleotide sequence ID" value="NZ_CP007547.1"/>
</dbReference>
<evidence type="ECO:0000259" key="1">
    <source>
        <dbReference type="Pfam" id="PF14028"/>
    </source>
</evidence>
<name>A0A077EFL3_9FLAO</name>
<evidence type="ECO:0000313" key="2">
    <source>
        <dbReference type="EMBL" id="AIL45358.1"/>
    </source>
</evidence>
<protein>
    <submittedName>
        <fullName evidence="2">Lanthionine biosynthesis protein LanB</fullName>
    </submittedName>
</protein>
<dbReference type="STRING" id="1338011.BD94_1583"/>
<dbReference type="NCBIfam" id="TIGR03891">
    <property type="entry name" value="thiopep_ocin"/>
    <property type="match status" value="1"/>
</dbReference>
<reference evidence="2" key="2">
    <citation type="journal article" date="2015" name="Genome Biol. Evol.">
        <title>Complete Genome Sequence and Transcriptomic Analysis of the Novel Pathogen Elizabethkingia anophelis in Response to Oxidative Stress.</title>
        <authorList>
            <person name="Li Y."/>
            <person name="Liu Y."/>
            <person name="Chew S.C."/>
            <person name="Tay M."/>
            <person name="Salido M.M."/>
            <person name="Teo J."/>
            <person name="Lauro F.M."/>
            <person name="Givskov M."/>
            <person name="Yang L."/>
        </authorList>
    </citation>
    <scope>NUCLEOTIDE SEQUENCE</scope>
    <source>
        <strain evidence="2">NUHP1</strain>
    </source>
</reference>
<sequence>MTVKRSFIPGSEWLYIKLYTGIKTADTLLEEAILPLSQYFQENNFILKWFFIRYTDPKSHLRIRFHLKKQEYYPLVFDSINKAVYPYFHSGEISNIQLETYSREMERYGEETIEYAEYLFHRNSELTLDCLHFNDEEKIMISLFYIDNLLTQIKLTTAEKLHWIKGYDNSFKEEFNADRKLNQQLDKKYRRFYSNFSVFLQSSEFTDVRNLILENLTFSKIALQNIRKAYDKNSMSTPLQYFIQSIFHMAINRLFTSQQRLFEMVIYDYLYRYYKTKFYLDSNKHSVNDFID</sequence>
<dbReference type="EMBL" id="CP007547">
    <property type="protein sequence ID" value="AIL45358.1"/>
    <property type="molecule type" value="Genomic_DNA"/>
</dbReference>
<dbReference type="KEGG" id="eao:BD94_1583"/>
<feature type="domain" description="Thiopeptide-type bacteriocin biosynthesis" evidence="1">
    <location>
        <begin position="13"/>
        <end position="274"/>
    </location>
</feature>
<accession>A0A077EFL3</accession>
<dbReference type="eggNOG" id="ENOG5030HIR">
    <property type="taxonomic scope" value="Bacteria"/>
</dbReference>
<dbReference type="Pfam" id="PF14028">
    <property type="entry name" value="Lant_dehydr_C"/>
    <property type="match status" value="1"/>
</dbReference>
<reference evidence="2" key="1">
    <citation type="journal article" date="2013" name="Lancet">
        <title>First case of E anophelis outbreak in an intensive-care unit.</title>
        <authorList>
            <person name="Teo J."/>
            <person name="Tan S.Y."/>
            <person name="Tay M."/>
            <person name="Ding Y."/>
            <person name="Kjelleberg S."/>
            <person name="Givskov M."/>
            <person name="Lin R.T."/>
            <person name="Yang L."/>
        </authorList>
    </citation>
    <scope>NUCLEOTIDE SEQUENCE [LARGE SCALE GENOMIC DNA]</scope>
    <source>
        <strain evidence="2">NUHP1</strain>
    </source>
</reference>
<dbReference type="InterPro" id="IPR023809">
    <property type="entry name" value="Thiopep_bacteriocin_synth_dom"/>
</dbReference>
<proteinExistence type="predicted"/>
<dbReference type="HOGENOM" id="CLU_972306_0_0_10"/>
<dbReference type="Proteomes" id="UP000028933">
    <property type="component" value="Chromosome"/>
</dbReference>
<gene>
    <name evidence="2" type="ORF">BD94_1583</name>
</gene>
<dbReference type="AlphaFoldDB" id="A0A077EFL3"/>
<organism evidence="2 3">
    <name type="scientific">Elizabethkingia anophelis NUHP1</name>
    <dbReference type="NCBI Taxonomy" id="1338011"/>
    <lineage>
        <taxon>Bacteria</taxon>
        <taxon>Pseudomonadati</taxon>
        <taxon>Bacteroidota</taxon>
        <taxon>Flavobacteriia</taxon>
        <taxon>Flavobacteriales</taxon>
        <taxon>Weeksellaceae</taxon>
        <taxon>Elizabethkingia</taxon>
    </lineage>
</organism>